<sequence>MTSSRTEVDQYVREHPGSHFRGIVDALDQATGQVQHHVSRLVRNGDLERVSLYGQTHYYPTGYDEWEKGTIALLRRETTRELVAALLAKDGRRPGALADEMGVARSTLEYHLDRLVEREVVEKRRDDRGRVTLYLERPQETALLLAEVAPTYAERFVDRFMRLVDGLLEDASG</sequence>
<gene>
    <name evidence="2" type="ORF">ACFR9U_05305</name>
</gene>
<evidence type="ECO:0000313" key="2">
    <source>
        <dbReference type="EMBL" id="MFD1586388.1"/>
    </source>
</evidence>
<dbReference type="Proteomes" id="UP001597119">
    <property type="component" value="Unassembled WGS sequence"/>
</dbReference>
<dbReference type="Pfam" id="PF12840">
    <property type="entry name" value="HTH_20"/>
    <property type="match status" value="1"/>
</dbReference>
<keyword evidence="3" id="KW-1185">Reference proteome</keyword>
<evidence type="ECO:0000259" key="1">
    <source>
        <dbReference type="Pfam" id="PF24266"/>
    </source>
</evidence>
<comment type="caution">
    <text evidence="2">The sequence shown here is derived from an EMBL/GenBank/DDBJ whole genome shotgun (WGS) entry which is preliminary data.</text>
</comment>
<dbReference type="PANTHER" id="PTHR36216:SF1">
    <property type="entry name" value="HTH ARSR-TYPE DOMAIN-CONTAINING PROTEIN"/>
    <property type="match status" value="1"/>
</dbReference>
<dbReference type="AlphaFoldDB" id="A0ABD6CAF7"/>
<dbReference type="SUPFAM" id="SSF46785">
    <property type="entry name" value="Winged helix' DNA-binding domain"/>
    <property type="match status" value="2"/>
</dbReference>
<protein>
    <submittedName>
        <fullName evidence="2">Winged helix-turn-helix transcriptional regulator</fullName>
    </submittedName>
</protein>
<dbReference type="CDD" id="cd00090">
    <property type="entry name" value="HTH_ARSR"/>
    <property type="match status" value="1"/>
</dbReference>
<reference evidence="2 3" key="1">
    <citation type="journal article" date="2019" name="Int. J. Syst. Evol. Microbiol.">
        <title>The Global Catalogue of Microorganisms (GCM) 10K type strain sequencing project: providing services to taxonomists for standard genome sequencing and annotation.</title>
        <authorList>
            <consortium name="The Broad Institute Genomics Platform"/>
            <consortium name="The Broad Institute Genome Sequencing Center for Infectious Disease"/>
            <person name="Wu L."/>
            <person name="Ma J."/>
        </authorList>
    </citation>
    <scope>NUCLEOTIDE SEQUENCE [LARGE SCALE GENOMIC DNA]</scope>
    <source>
        <strain evidence="2 3">CGMCC 1.12125</strain>
    </source>
</reference>
<dbReference type="RefSeq" id="WP_247379847.1">
    <property type="nucleotide sequence ID" value="NZ_JALLGV010000007.1"/>
</dbReference>
<dbReference type="EMBL" id="JBHUDJ010000002">
    <property type="protein sequence ID" value="MFD1586388.1"/>
    <property type="molecule type" value="Genomic_DNA"/>
</dbReference>
<dbReference type="InterPro" id="IPR036390">
    <property type="entry name" value="WH_DNA-bd_sf"/>
</dbReference>
<organism evidence="2 3">
    <name type="scientific">Halorientalis brevis</name>
    <dbReference type="NCBI Taxonomy" id="1126241"/>
    <lineage>
        <taxon>Archaea</taxon>
        <taxon>Methanobacteriati</taxon>
        <taxon>Methanobacteriota</taxon>
        <taxon>Stenosarchaea group</taxon>
        <taxon>Halobacteria</taxon>
        <taxon>Halobacteriales</taxon>
        <taxon>Haloarculaceae</taxon>
        <taxon>Halorientalis</taxon>
    </lineage>
</organism>
<name>A0ABD6CAF7_9EURY</name>
<dbReference type="InterPro" id="IPR036388">
    <property type="entry name" value="WH-like_DNA-bd_sf"/>
</dbReference>
<dbReference type="Pfam" id="PF24266">
    <property type="entry name" value="HTH_HVO_0163_N"/>
    <property type="match status" value="1"/>
</dbReference>
<dbReference type="Gene3D" id="1.10.10.10">
    <property type="entry name" value="Winged helix-like DNA-binding domain superfamily/Winged helix DNA-binding domain"/>
    <property type="match status" value="2"/>
</dbReference>
<dbReference type="InterPro" id="IPR056504">
    <property type="entry name" value="HTH_HVO_0163_N"/>
</dbReference>
<dbReference type="PANTHER" id="PTHR36216">
    <property type="entry name" value="TRANSCRIPTIONAL REGULATOR, TRMB"/>
    <property type="match status" value="1"/>
</dbReference>
<feature type="domain" description="HVO-0163 N-terminal HTH" evidence="1">
    <location>
        <begin position="3"/>
        <end position="70"/>
    </location>
</feature>
<proteinExistence type="predicted"/>
<accession>A0ABD6CAF7</accession>
<dbReference type="InterPro" id="IPR011991">
    <property type="entry name" value="ArsR-like_HTH"/>
</dbReference>
<evidence type="ECO:0000313" key="3">
    <source>
        <dbReference type="Proteomes" id="UP001597119"/>
    </source>
</evidence>